<dbReference type="Proteomes" id="UP000238479">
    <property type="component" value="Chromosome 1"/>
</dbReference>
<dbReference type="EMBL" id="PDCK01000039">
    <property type="protein sequence ID" value="PRQ59906.1"/>
    <property type="molecule type" value="Genomic_DNA"/>
</dbReference>
<dbReference type="AlphaFoldDB" id="A0A2P6SMK3"/>
<evidence type="ECO:0000313" key="2">
    <source>
        <dbReference type="Proteomes" id="UP000238479"/>
    </source>
</evidence>
<proteinExistence type="predicted"/>
<evidence type="ECO:0000313" key="1">
    <source>
        <dbReference type="EMBL" id="PRQ59906.1"/>
    </source>
</evidence>
<gene>
    <name evidence="1" type="ORF">RchiOBHm_Chr1g0375331</name>
</gene>
<organism evidence="1 2">
    <name type="scientific">Rosa chinensis</name>
    <name type="common">China rose</name>
    <dbReference type="NCBI Taxonomy" id="74649"/>
    <lineage>
        <taxon>Eukaryota</taxon>
        <taxon>Viridiplantae</taxon>
        <taxon>Streptophyta</taxon>
        <taxon>Embryophyta</taxon>
        <taxon>Tracheophyta</taxon>
        <taxon>Spermatophyta</taxon>
        <taxon>Magnoliopsida</taxon>
        <taxon>eudicotyledons</taxon>
        <taxon>Gunneridae</taxon>
        <taxon>Pentapetalae</taxon>
        <taxon>rosids</taxon>
        <taxon>fabids</taxon>
        <taxon>Rosales</taxon>
        <taxon>Rosaceae</taxon>
        <taxon>Rosoideae</taxon>
        <taxon>Rosoideae incertae sedis</taxon>
        <taxon>Rosa</taxon>
    </lineage>
</organism>
<protein>
    <submittedName>
        <fullName evidence="1">Uncharacterized protein</fullName>
    </submittedName>
</protein>
<accession>A0A2P6SMK3</accession>
<keyword evidence="2" id="KW-1185">Reference proteome</keyword>
<dbReference type="Gramene" id="PRQ59906">
    <property type="protein sequence ID" value="PRQ59906"/>
    <property type="gene ID" value="RchiOBHm_Chr1g0375331"/>
</dbReference>
<comment type="caution">
    <text evidence="1">The sequence shown here is derived from an EMBL/GenBank/DDBJ whole genome shotgun (WGS) entry which is preliminary data.</text>
</comment>
<name>A0A2P6SMK3_ROSCH</name>
<sequence length="104" mass="12275">MTVLPSIFPQLTTLPSLYEYMFLVVRASTDFNLRPIDCNTQIADPNRATIFYSRIGEIERVRFVAFDLWIWNSFLCFCSLSPLISGTQYNFFRNSLFVVLYYQF</sequence>
<reference evidence="1 2" key="1">
    <citation type="journal article" date="2018" name="Nat. Genet.">
        <title>The Rosa genome provides new insights in the design of modern roses.</title>
        <authorList>
            <person name="Bendahmane M."/>
        </authorList>
    </citation>
    <scope>NUCLEOTIDE SEQUENCE [LARGE SCALE GENOMIC DNA]</scope>
    <source>
        <strain evidence="2">cv. Old Blush</strain>
    </source>
</reference>